<reference evidence="4" key="2">
    <citation type="submission" date="2014-06" db="EMBL/GenBank/DDBJ databases">
        <authorList>
            <person name="Aslett M."/>
        </authorList>
    </citation>
    <scope>NUCLEOTIDE SEQUENCE</scope>
</reference>
<gene>
    <name evidence="4" type="ORF">EgrG_000989000</name>
</gene>
<dbReference type="GO" id="GO:0051016">
    <property type="term" value="P:barbed-end actin filament capping"/>
    <property type="evidence" value="ECO:0007669"/>
    <property type="project" value="UniProtKB-UniRule"/>
</dbReference>
<evidence type="ECO:0000256" key="1">
    <source>
        <dbReference type="ARBA" id="ARBA00022467"/>
    </source>
</evidence>
<dbReference type="OrthoDB" id="340550at2759"/>
<evidence type="ECO:0000256" key="3">
    <source>
        <dbReference type="RuleBase" id="RU365077"/>
    </source>
</evidence>
<dbReference type="InterPro" id="IPR042489">
    <property type="entry name" value="CapZ_alpha_1"/>
</dbReference>
<dbReference type="PANTHER" id="PTHR10653">
    <property type="entry name" value="F-ACTIN-CAPPING PROTEIN SUBUNIT ALPHA"/>
    <property type="match status" value="1"/>
</dbReference>
<organism evidence="4">
    <name type="scientific">Echinococcus granulosus</name>
    <name type="common">Hydatid tapeworm</name>
    <dbReference type="NCBI Taxonomy" id="6210"/>
    <lineage>
        <taxon>Eukaryota</taxon>
        <taxon>Metazoa</taxon>
        <taxon>Spiralia</taxon>
        <taxon>Lophotrochozoa</taxon>
        <taxon>Platyhelminthes</taxon>
        <taxon>Cestoda</taxon>
        <taxon>Eucestoda</taxon>
        <taxon>Cyclophyllidea</taxon>
        <taxon>Taeniidae</taxon>
        <taxon>Echinococcus</taxon>
        <taxon>Echinococcus granulosus group</taxon>
    </lineage>
</organism>
<dbReference type="Gene3D" id="3.90.1150.210">
    <property type="entry name" value="F-actin capping protein, beta subunit"/>
    <property type="match status" value="1"/>
</dbReference>
<dbReference type="Pfam" id="PF01267">
    <property type="entry name" value="F-actin_cap_A"/>
    <property type="match status" value="1"/>
</dbReference>
<reference evidence="6" key="3">
    <citation type="submission" date="2020-10" db="UniProtKB">
        <authorList>
            <consortium name="WormBaseParasite"/>
        </authorList>
    </citation>
    <scope>IDENTIFICATION</scope>
</reference>
<dbReference type="Proteomes" id="UP000492820">
    <property type="component" value="Unassembled WGS sequence"/>
</dbReference>
<dbReference type="GO" id="GO:0030863">
    <property type="term" value="C:cortical cytoskeleton"/>
    <property type="evidence" value="ECO:0007669"/>
    <property type="project" value="TreeGrafter"/>
</dbReference>
<comment type="function">
    <text evidence="3">F-actin-capping proteins bind in a Ca(2+)-independent manner to the fast growing ends of actin filaments (barbed end) thereby blocking the exchange of subunits at these ends. Unlike other capping proteins (such as gelsolin and severin), these proteins do not sever actin filaments.</text>
</comment>
<dbReference type="GO" id="GO:0008290">
    <property type="term" value="C:F-actin capping protein complex"/>
    <property type="evidence" value="ECO:0007669"/>
    <property type="project" value="UniProtKB-UniRule"/>
</dbReference>
<proteinExistence type="inferred from homology"/>
<dbReference type="InterPro" id="IPR037282">
    <property type="entry name" value="CapZ_alpha/beta"/>
</dbReference>
<dbReference type="GO" id="GO:0030036">
    <property type="term" value="P:actin cytoskeleton organization"/>
    <property type="evidence" value="ECO:0007669"/>
    <property type="project" value="TreeGrafter"/>
</dbReference>
<sequence length="319" mass="35050">MGDEISADERAEIGASLVLLAPPRQTNEVVKDVKVLAGQNSLIEGKILRSLLQYAMEQTIQVTLPGSSVNTLVTEHGHLGDGKFLCPRSHKSFRLDLFTHSVADVSSLRPDDCGGGSIKLEPWRAAIEGALTGYMSQNFPNGAVSVFAPADSKNPSIVIYVESSFQQSFRSGRWRSQWTLTIPDEIEGAVCQGSGEIRIQTHIFEEGNVQLLSSKSFKFEVVAKSPEILGREVCKKITECDSDYQQAIGSNLTEMSSKCPRLTGIKLPPIRWAMNWRIPPPSSHPLLPLEVLLVTHSSLLPPLVLLFLLFSRTHSSRST</sequence>
<keyword evidence="2 3" id="KW-0009">Actin-binding</keyword>
<keyword evidence="1 3" id="KW-0117">Actin capping</keyword>
<dbReference type="InterPro" id="IPR042276">
    <property type="entry name" value="CapZ_alpha/beta_2"/>
</dbReference>
<evidence type="ECO:0000313" key="4">
    <source>
        <dbReference type="EMBL" id="CDS17153.1"/>
    </source>
</evidence>
<evidence type="ECO:0000313" key="5">
    <source>
        <dbReference type="Proteomes" id="UP000492820"/>
    </source>
</evidence>
<protein>
    <recommendedName>
        <fullName evidence="3">F-actin-capping protein subunit alpha</fullName>
    </recommendedName>
</protein>
<accession>A0A068WAP8</accession>
<dbReference type="AlphaFoldDB" id="A0A068WAP8"/>
<name>A0A068WAP8_ECHGR</name>
<comment type="subunit">
    <text evidence="3">Heterodimer of an alpha and a beta subunit.</text>
</comment>
<dbReference type="Gene3D" id="3.30.1140.60">
    <property type="entry name" value="F-actin capping protein, alpha subunit"/>
    <property type="match status" value="1"/>
</dbReference>
<dbReference type="GO" id="GO:0051015">
    <property type="term" value="F:actin filament binding"/>
    <property type="evidence" value="ECO:0007669"/>
    <property type="project" value="TreeGrafter"/>
</dbReference>
<dbReference type="WBParaSite" id="EgrG_000989000">
    <property type="protein sequence ID" value="EgrG_000989000"/>
    <property type="gene ID" value="EgrG_000989000"/>
</dbReference>
<dbReference type="InterPro" id="IPR002189">
    <property type="entry name" value="CapZ_alpha"/>
</dbReference>
<dbReference type="PANTHER" id="PTHR10653:SF0">
    <property type="entry name" value="F-ACTIN-CAPPING PROTEIN SUBUNIT ALPHA"/>
    <property type="match status" value="1"/>
</dbReference>
<reference evidence="4 5" key="1">
    <citation type="journal article" date="2013" name="Nature">
        <title>The genomes of four tapeworm species reveal adaptations to parasitism.</title>
        <authorList>
            <person name="Tsai I.J."/>
            <person name="Zarowiecki M."/>
            <person name="Holroyd N."/>
            <person name="Garciarrubio A."/>
            <person name="Sanchez-Flores A."/>
            <person name="Brooks K.L."/>
            <person name="Tracey A."/>
            <person name="Bobes R.J."/>
            <person name="Fragoso G."/>
            <person name="Sciutto E."/>
            <person name="Aslett M."/>
            <person name="Beasley H."/>
            <person name="Bennett H.M."/>
            <person name="Cai J."/>
            <person name="Camicia F."/>
            <person name="Clark R."/>
            <person name="Cucher M."/>
            <person name="De Silva N."/>
            <person name="Day T.A."/>
            <person name="Deplazes P."/>
            <person name="Estrada K."/>
            <person name="Fernandez C."/>
            <person name="Holland P.W."/>
            <person name="Hou J."/>
            <person name="Hu S."/>
            <person name="Huckvale T."/>
            <person name="Hung S.S."/>
            <person name="Kamenetzky L."/>
            <person name="Keane J.A."/>
            <person name="Kiss F."/>
            <person name="Koziol U."/>
            <person name="Lambert O."/>
            <person name="Liu K."/>
            <person name="Luo X."/>
            <person name="Luo Y."/>
            <person name="Macchiaroli N."/>
            <person name="Nichol S."/>
            <person name="Paps J."/>
            <person name="Parkinson J."/>
            <person name="Pouchkina-Stantcheva N."/>
            <person name="Riddiford N."/>
            <person name="Rosenzvit M."/>
            <person name="Salinas G."/>
            <person name="Wasmuth J.D."/>
            <person name="Zamanian M."/>
            <person name="Zheng Y."/>
            <person name="Cai X."/>
            <person name="Soberon X."/>
            <person name="Olson P.D."/>
            <person name="Laclette J.P."/>
            <person name="Brehm K."/>
            <person name="Berriman M."/>
            <person name="Garciarrubio A."/>
            <person name="Bobes R.J."/>
            <person name="Fragoso G."/>
            <person name="Sanchez-Flores A."/>
            <person name="Estrada K."/>
            <person name="Cevallos M.A."/>
            <person name="Morett E."/>
            <person name="Gonzalez V."/>
            <person name="Portillo T."/>
            <person name="Ochoa-Leyva A."/>
            <person name="Jose M.V."/>
            <person name="Sciutto E."/>
            <person name="Landa A."/>
            <person name="Jimenez L."/>
            <person name="Valdes V."/>
            <person name="Carrero J.C."/>
            <person name="Larralde C."/>
            <person name="Morales-Montor J."/>
            <person name="Limon-Lason J."/>
            <person name="Soberon X."/>
            <person name="Laclette J.P."/>
        </authorList>
    </citation>
    <scope>NUCLEOTIDE SEQUENCE [LARGE SCALE GENOMIC DNA]</scope>
</reference>
<evidence type="ECO:0000256" key="2">
    <source>
        <dbReference type="ARBA" id="ARBA00023203"/>
    </source>
</evidence>
<dbReference type="EMBL" id="LK028577">
    <property type="protein sequence ID" value="CDS17153.1"/>
    <property type="molecule type" value="Genomic_DNA"/>
</dbReference>
<evidence type="ECO:0000313" key="6">
    <source>
        <dbReference type="WBParaSite" id="EgrG_000989000"/>
    </source>
</evidence>
<comment type="similarity">
    <text evidence="3">Belongs to the F-actin-capping protein alpha subunit family.</text>
</comment>
<dbReference type="SUPFAM" id="SSF90096">
    <property type="entry name" value="Subunits of heterodimeric actin filament capping protein Capz"/>
    <property type="match status" value="1"/>
</dbReference>